<proteinExistence type="predicted"/>
<dbReference type="AlphaFoldDB" id="A0A8J7SX52"/>
<dbReference type="InterPro" id="IPR037291">
    <property type="entry name" value="DUF4139"/>
</dbReference>
<dbReference type="Pfam" id="PF13598">
    <property type="entry name" value="DUF4139"/>
    <property type="match status" value="1"/>
</dbReference>
<evidence type="ECO:0000313" key="2">
    <source>
        <dbReference type="EMBL" id="MBL4929604.1"/>
    </source>
</evidence>
<name>A0A8J7SX52_9RHOB</name>
<evidence type="ECO:0000313" key="3">
    <source>
        <dbReference type="Proteomes" id="UP000619033"/>
    </source>
</evidence>
<reference evidence="2" key="1">
    <citation type="submission" date="2021-01" db="EMBL/GenBank/DDBJ databases">
        <title>Genome seq and assembly of Tabrizicola sp. KVB23.</title>
        <authorList>
            <person name="Chhetri G."/>
        </authorList>
    </citation>
    <scope>NUCLEOTIDE SEQUENCE</scope>
    <source>
        <strain evidence="2">KVB23</strain>
    </source>
</reference>
<sequence>MAGQTCPGAETSIGFGAIEGLLLTRDMPTRNEGDRGLLSSDTERTETAVLKIRNLTQESWPIHLLDQVPYSEQADLQITLHRRSCPQHDQC</sequence>
<organism evidence="2 3">
    <name type="scientific">Fuscibacter oryzae</name>
    <dbReference type="NCBI Taxonomy" id="2803939"/>
    <lineage>
        <taxon>Bacteria</taxon>
        <taxon>Pseudomonadati</taxon>
        <taxon>Pseudomonadota</taxon>
        <taxon>Alphaproteobacteria</taxon>
        <taxon>Rhodobacterales</taxon>
        <taxon>Paracoccaceae</taxon>
        <taxon>Fuscibacter</taxon>
    </lineage>
</organism>
<accession>A0A8J7SX52</accession>
<gene>
    <name evidence="2" type="ORF">JI744_15975</name>
</gene>
<protein>
    <submittedName>
        <fullName evidence="2">DUF4139 domain-containing protein</fullName>
    </submittedName>
</protein>
<dbReference type="EMBL" id="JAESVP010000009">
    <property type="protein sequence ID" value="MBL4929604.1"/>
    <property type="molecule type" value="Genomic_DNA"/>
</dbReference>
<dbReference type="Proteomes" id="UP000619033">
    <property type="component" value="Unassembled WGS sequence"/>
</dbReference>
<evidence type="ECO:0000259" key="1">
    <source>
        <dbReference type="Pfam" id="PF13598"/>
    </source>
</evidence>
<feature type="domain" description="DUF4139" evidence="1">
    <location>
        <begin position="16"/>
        <end position="90"/>
    </location>
</feature>
<keyword evidence="3" id="KW-1185">Reference proteome</keyword>
<comment type="caution">
    <text evidence="2">The sequence shown here is derived from an EMBL/GenBank/DDBJ whole genome shotgun (WGS) entry which is preliminary data.</text>
</comment>